<dbReference type="InterPro" id="IPR002401">
    <property type="entry name" value="Cyt_P450_E_grp-I"/>
</dbReference>
<proteinExistence type="inferred from homology"/>
<evidence type="ECO:0000256" key="8">
    <source>
        <dbReference type="ARBA" id="ARBA00023004"/>
    </source>
</evidence>
<evidence type="ECO:0000256" key="9">
    <source>
        <dbReference type="ARBA" id="ARBA00023033"/>
    </source>
</evidence>
<evidence type="ECO:0000256" key="11">
    <source>
        <dbReference type="PIRSR" id="PIRSR602401-1"/>
    </source>
</evidence>
<keyword evidence="15" id="KW-1185">Reference proteome</keyword>
<dbReference type="EMBL" id="PDCK01000042">
    <property type="protein sequence ID" value="PRQ40598.1"/>
    <property type="molecule type" value="Genomic_DNA"/>
</dbReference>
<protein>
    <submittedName>
        <fullName evidence="14">Putative cytochrome P450, EF-Hand 1, calcium-binding protein</fullName>
    </submittedName>
</protein>
<comment type="caution">
    <text evidence="14">The sequence shown here is derived from an EMBL/GenBank/DDBJ whole genome shotgun (WGS) entry which is preliminary data.</text>
</comment>
<accession>A0A2P6R2G3</accession>
<dbReference type="Gramene" id="PRQ40598">
    <property type="protein sequence ID" value="PRQ40598"/>
    <property type="gene ID" value="RchiOBHm_Chr4g0437751"/>
</dbReference>
<dbReference type="GO" id="GO:0016705">
    <property type="term" value="F:oxidoreductase activity, acting on paired donors, with incorporation or reduction of molecular oxygen"/>
    <property type="evidence" value="ECO:0007669"/>
    <property type="project" value="InterPro"/>
</dbReference>
<dbReference type="InterPro" id="IPR018247">
    <property type="entry name" value="EF_Hand_1_Ca_BS"/>
</dbReference>
<dbReference type="PANTHER" id="PTHR24282:SF20">
    <property type="entry name" value="CYTOCHROME P450 CYP749A22-LIKE"/>
    <property type="match status" value="1"/>
</dbReference>
<dbReference type="InterPro" id="IPR001128">
    <property type="entry name" value="Cyt_P450"/>
</dbReference>
<comment type="cofactor">
    <cofactor evidence="11">
        <name>heme</name>
        <dbReference type="ChEBI" id="CHEBI:30413"/>
    </cofactor>
</comment>
<organism evidence="14 15">
    <name type="scientific">Rosa chinensis</name>
    <name type="common">China rose</name>
    <dbReference type="NCBI Taxonomy" id="74649"/>
    <lineage>
        <taxon>Eukaryota</taxon>
        <taxon>Viridiplantae</taxon>
        <taxon>Streptophyta</taxon>
        <taxon>Embryophyta</taxon>
        <taxon>Tracheophyta</taxon>
        <taxon>Spermatophyta</taxon>
        <taxon>Magnoliopsida</taxon>
        <taxon>eudicotyledons</taxon>
        <taxon>Gunneridae</taxon>
        <taxon>Pentapetalae</taxon>
        <taxon>rosids</taxon>
        <taxon>fabids</taxon>
        <taxon>Rosales</taxon>
        <taxon>Rosaceae</taxon>
        <taxon>Rosoideae</taxon>
        <taxon>Rosoideae incertae sedis</taxon>
        <taxon>Rosa</taxon>
    </lineage>
</organism>
<evidence type="ECO:0000313" key="15">
    <source>
        <dbReference type="Proteomes" id="UP000238479"/>
    </source>
</evidence>
<dbReference type="PRINTS" id="PR00385">
    <property type="entry name" value="P450"/>
</dbReference>
<dbReference type="SUPFAM" id="SSF48264">
    <property type="entry name" value="Cytochrome P450"/>
    <property type="match status" value="1"/>
</dbReference>
<name>A0A2P6R2G3_ROSCH</name>
<keyword evidence="3 11" id="KW-0349">Heme</keyword>
<dbReference type="PROSITE" id="PS00086">
    <property type="entry name" value="CYTOCHROME_P450"/>
    <property type="match status" value="1"/>
</dbReference>
<evidence type="ECO:0000256" key="3">
    <source>
        <dbReference type="ARBA" id="ARBA00022617"/>
    </source>
</evidence>
<keyword evidence="5 11" id="KW-0479">Metal-binding</keyword>
<dbReference type="PRINTS" id="PR00463">
    <property type="entry name" value="EP450I"/>
</dbReference>
<dbReference type="STRING" id="74649.A0A2P6R2G3"/>
<comment type="similarity">
    <text evidence="2 12">Belongs to the cytochrome P450 family.</text>
</comment>
<keyword evidence="7 12" id="KW-0560">Oxidoreductase</keyword>
<feature type="transmembrane region" description="Helical" evidence="13">
    <location>
        <begin position="21"/>
        <end position="44"/>
    </location>
</feature>
<evidence type="ECO:0000256" key="6">
    <source>
        <dbReference type="ARBA" id="ARBA00022989"/>
    </source>
</evidence>
<dbReference type="OrthoDB" id="1470350at2759"/>
<dbReference type="GO" id="GO:0004497">
    <property type="term" value="F:monooxygenase activity"/>
    <property type="evidence" value="ECO:0007669"/>
    <property type="project" value="UniProtKB-KW"/>
</dbReference>
<evidence type="ECO:0000256" key="2">
    <source>
        <dbReference type="ARBA" id="ARBA00010617"/>
    </source>
</evidence>
<keyword evidence="6 13" id="KW-1133">Transmembrane helix</keyword>
<dbReference type="Gene3D" id="1.10.630.10">
    <property type="entry name" value="Cytochrome P450"/>
    <property type="match status" value="1"/>
</dbReference>
<keyword evidence="8 11" id="KW-0408">Iron</keyword>
<gene>
    <name evidence="14" type="ORF">RchiOBHm_Chr4g0437751</name>
</gene>
<dbReference type="OMA" id="QPFHTGP"/>
<dbReference type="PROSITE" id="PS00018">
    <property type="entry name" value="EF_HAND_1"/>
    <property type="match status" value="1"/>
</dbReference>
<evidence type="ECO:0000256" key="5">
    <source>
        <dbReference type="ARBA" id="ARBA00022723"/>
    </source>
</evidence>
<evidence type="ECO:0000256" key="7">
    <source>
        <dbReference type="ARBA" id="ARBA00023002"/>
    </source>
</evidence>
<dbReference type="InterPro" id="IPR036396">
    <property type="entry name" value="Cyt_P450_sf"/>
</dbReference>
<dbReference type="PANTHER" id="PTHR24282">
    <property type="entry name" value="CYTOCHROME P450 FAMILY MEMBER"/>
    <property type="match status" value="1"/>
</dbReference>
<keyword evidence="9 12" id="KW-0503">Monooxygenase</keyword>
<dbReference type="GO" id="GO:0020037">
    <property type="term" value="F:heme binding"/>
    <property type="evidence" value="ECO:0007669"/>
    <property type="project" value="InterPro"/>
</dbReference>
<dbReference type="InterPro" id="IPR050665">
    <property type="entry name" value="Cytochrome_P450_Monooxygen"/>
</dbReference>
<comment type="subcellular location">
    <subcellularLocation>
        <location evidence="1">Membrane</location>
        <topology evidence="1">Single-pass membrane protein</topology>
    </subcellularLocation>
</comment>
<dbReference type="GO" id="GO:0016020">
    <property type="term" value="C:membrane"/>
    <property type="evidence" value="ECO:0007669"/>
    <property type="project" value="UniProtKB-SubCell"/>
</dbReference>
<evidence type="ECO:0000256" key="10">
    <source>
        <dbReference type="ARBA" id="ARBA00023136"/>
    </source>
</evidence>
<dbReference type="GO" id="GO:0005506">
    <property type="term" value="F:iron ion binding"/>
    <property type="evidence" value="ECO:0007669"/>
    <property type="project" value="InterPro"/>
</dbReference>
<evidence type="ECO:0000256" key="1">
    <source>
        <dbReference type="ARBA" id="ARBA00004167"/>
    </source>
</evidence>
<evidence type="ECO:0000313" key="14">
    <source>
        <dbReference type="EMBL" id="PRQ40598.1"/>
    </source>
</evidence>
<dbReference type="Proteomes" id="UP000238479">
    <property type="component" value="Chromosome 4"/>
</dbReference>
<dbReference type="Pfam" id="PF00067">
    <property type="entry name" value="p450"/>
    <property type="match status" value="1"/>
</dbReference>
<evidence type="ECO:0000256" key="4">
    <source>
        <dbReference type="ARBA" id="ARBA00022692"/>
    </source>
</evidence>
<reference evidence="14 15" key="1">
    <citation type="journal article" date="2018" name="Nat. Genet.">
        <title>The Rosa genome provides new insights in the design of modern roses.</title>
        <authorList>
            <person name="Bendahmane M."/>
        </authorList>
    </citation>
    <scope>NUCLEOTIDE SEQUENCE [LARGE SCALE GENOMIC DNA]</scope>
    <source>
        <strain evidence="15">cv. Old Blush</strain>
    </source>
</reference>
<dbReference type="InterPro" id="IPR017972">
    <property type="entry name" value="Cyt_P450_CS"/>
</dbReference>
<sequence>MPKRHFGTNKKSHLTWKPITNILKMGVVILVSSFLCVFLLPGLIKIVYKLWWTPTRIQKRMASQGIRGPSYRLIYGNTKEISSMHKEAMSRPLGLSHDILSYVQPHIHSWTNLYGKTYLQWHGSRAQLVIQEPELCKEILNNKDGAYPKIGSEDFVKKLLGDGLVTIVESEKWAKLRRIATHAFHGESLKTMIPDMIASAETMVERWKNHEGKEIEVFEEFRLFTSEVIAKTAFGSSYVEGELIFQMLMKLAFLLFKNALTVKVPGISKISKSCDEIESERLEKGIRDSITEIVKNREKKPMSDKEDNFGSDFLGLLLKAHHDANQSQRITVDDLVDDCKTFYFAGQETTNTLLCWTVLLLALHIDWQEEARKEVLQLFGKQNPNPDGISKLKTMNMIINETLRLYPPVVGLVRKAGREVTLGKVIIPADLELFVSVLALHHEPQIWGPDVHLFKPERFSEGVAKATKNNIGAFMPFGLGPRTCVGLNFATTEAKIAMSMILQRYSFSLSPAYVHSPFQFVTVRPQHGVQVILQPI</sequence>
<dbReference type="AlphaFoldDB" id="A0A2P6R2G3"/>
<feature type="binding site" description="axial binding residue" evidence="11">
    <location>
        <position position="484"/>
    </location>
    <ligand>
        <name>heme</name>
        <dbReference type="ChEBI" id="CHEBI:30413"/>
    </ligand>
    <ligandPart>
        <name>Fe</name>
        <dbReference type="ChEBI" id="CHEBI:18248"/>
    </ligandPart>
</feature>
<evidence type="ECO:0000256" key="12">
    <source>
        <dbReference type="RuleBase" id="RU000461"/>
    </source>
</evidence>
<keyword evidence="10 13" id="KW-0472">Membrane</keyword>
<evidence type="ECO:0000256" key="13">
    <source>
        <dbReference type="SAM" id="Phobius"/>
    </source>
</evidence>
<keyword evidence="4 13" id="KW-0812">Transmembrane</keyword>